<accession>A0AA86VHU4</accession>
<sequence length="105" mass="11826">MNVDEGRNSDIVEEGWVMGGGLRRHVVVGASETRGDPQCYLAMLWSDRRWVTTVARKQVENKGLVRGRSEGTTLVMTGLWWSLVVRWTHCAGRWWGGGACRGSHR</sequence>
<dbReference type="Proteomes" id="UP001189624">
    <property type="component" value="Chromosome 6"/>
</dbReference>
<evidence type="ECO:0000313" key="2">
    <source>
        <dbReference type="Proteomes" id="UP001189624"/>
    </source>
</evidence>
<organism evidence="1 2">
    <name type="scientific">Sphenostylis stenocarpa</name>
    <dbReference type="NCBI Taxonomy" id="92480"/>
    <lineage>
        <taxon>Eukaryota</taxon>
        <taxon>Viridiplantae</taxon>
        <taxon>Streptophyta</taxon>
        <taxon>Embryophyta</taxon>
        <taxon>Tracheophyta</taxon>
        <taxon>Spermatophyta</taxon>
        <taxon>Magnoliopsida</taxon>
        <taxon>eudicotyledons</taxon>
        <taxon>Gunneridae</taxon>
        <taxon>Pentapetalae</taxon>
        <taxon>rosids</taxon>
        <taxon>fabids</taxon>
        <taxon>Fabales</taxon>
        <taxon>Fabaceae</taxon>
        <taxon>Papilionoideae</taxon>
        <taxon>50 kb inversion clade</taxon>
        <taxon>NPAAA clade</taxon>
        <taxon>indigoferoid/millettioid clade</taxon>
        <taxon>Phaseoleae</taxon>
        <taxon>Sphenostylis</taxon>
    </lineage>
</organism>
<reference evidence="1" key="1">
    <citation type="submission" date="2023-10" db="EMBL/GenBank/DDBJ databases">
        <authorList>
            <person name="Domelevo Entfellner J.-B."/>
        </authorList>
    </citation>
    <scope>NUCLEOTIDE SEQUENCE</scope>
</reference>
<dbReference type="EMBL" id="OY731403">
    <property type="protein sequence ID" value="CAJ1965002.1"/>
    <property type="molecule type" value="Genomic_DNA"/>
</dbReference>
<protein>
    <submittedName>
        <fullName evidence="1">Uncharacterized protein</fullName>
    </submittedName>
</protein>
<name>A0AA86VHU4_9FABA</name>
<dbReference type="AlphaFoldDB" id="A0AA86VHU4"/>
<gene>
    <name evidence="1" type="ORF">AYBTSS11_LOCUS20613</name>
</gene>
<keyword evidence="2" id="KW-1185">Reference proteome</keyword>
<evidence type="ECO:0000313" key="1">
    <source>
        <dbReference type="EMBL" id="CAJ1965002.1"/>
    </source>
</evidence>
<proteinExistence type="predicted"/>
<dbReference type="Gramene" id="rna-AYBTSS11_LOCUS20613">
    <property type="protein sequence ID" value="CAJ1965002.1"/>
    <property type="gene ID" value="gene-AYBTSS11_LOCUS20613"/>
</dbReference>